<evidence type="ECO:0000256" key="2">
    <source>
        <dbReference type="ARBA" id="ARBA00023125"/>
    </source>
</evidence>
<dbReference type="Pfam" id="PF13545">
    <property type="entry name" value="HTH_Crp_2"/>
    <property type="match status" value="1"/>
</dbReference>
<dbReference type="SUPFAM" id="SSF46785">
    <property type="entry name" value="Winged helix' DNA-binding domain"/>
    <property type="match status" value="1"/>
</dbReference>
<proteinExistence type="predicted"/>
<reference evidence="6 7" key="1">
    <citation type="journal article" date="2013" name="Stand. Genomic Sci.">
        <title>Complete genome sequence of Dehalobacter restrictus PER-K23(T.).</title>
        <authorList>
            <person name="Kruse T."/>
            <person name="Maillard J."/>
            <person name="Goodwin L."/>
            <person name="Woyke T."/>
            <person name="Teshima H."/>
            <person name="Bruce D."/>
            <person name="Detter C."/>
            <person name="Tapia R."/>
            <person name="Han C."/>
            <person name="Huntemann M."/>
            <person name="Wei C.L."/>
            <person name="Han J."/>
            <person name="Chen A."/>
            <person name="Kyrpides N."/>
            <person name="Szeto E."/>
            <person name="Markowitz V."/>
            <person name="Ivanova N."/>
            <person name="Pagani I."/>
            <person name="Pati A."/>
            <person name="Pitluck S."/>
            <person name="Nolan M."/>
            <person name="Holliger C."/>
            <person name="Smidt H."/>
        </authorList>
    </citation>
    <scope>NUCLEOTIDE SEQUENCE [LARGE SCALE GENOMIC DNA]</scope>
    <source>
        <strain evidence="7">DSM 9455</strain>
    </source>
</reference>
<name>A0ABN4BTM4_DEHRP</name>
<evidence type="ECO:0000256" key="3">
    <source>
        <dbReference type="ARBA" id="ARBA00023163"/>
    </source>
</evidence>
<keyword evidence="1" id="KW-0805">Transcription regulation</keyword>
<feature type="domain" description="HTH crp-type" evidence="5">
    <location>
        <begin position="143"/>
        <end position="216"/>
    </location>
</feature>
<feature type="domain" description="Cyclic nucleotide-binding" evidence="4">
    <location>
        <begin position="15"/>
        <end position="108"/>
    </location>
</feature>
<evidence type="ECO:0000259" key="5">
    <source>
        <dbReference type="PROSITE" id="PS51063"/>
    </source>
</evidence>
<dbReference type="InterPro" id="IPR050397">
    <property type="entry name" value="Env_Response_Regulators"/>
</dbReference>
<evidence type="ECO:0000256" key="1">
    <source>
        <dbReference type="ARBA" id="ARBA00023015"/>
    </source>
</evidence>
<dbReference type="SUPFAM" id="SSF51206">
    <property type="entry name" value="cAMP-binding domain-like"/>
    <property type="match status" value="1"/>
</dbReference>
<protein>
    <submittedName>
        <fullName evidence="6">Crp/Fnr family transcription regulator</fullName>
    </submittedName>
</protein>
<accession>A0ABN4BTM4</accession>
<gene>
    <name evidence="6" type="ORF">DEHRE_10230</name>
</gene>
<evidence type="ECO:0000313" key="7">
    <source>
        <dbReference type="Proteomes" id="UP000018934"/>
    </source>
</evidence>
<dbReference type="Pfam" id="PF00027">
    <property type="entry name" value="cNMP_binding"/>
    <property type="match status" value="1"/>
</dbReference>
<dbReference type="PROSITE" id="PS51063">
    <property type="entry name" value="HTH_CRP_2"/>
    <property type="match status" value="1"/>
</dbReference>
<organism evidence="6 7">
    <name type="scientific">Dehalobacter restrictus (strain DSM 9455 / PER-K23)</name>
    <dbReference type="NCBI Taxonomy" id="871738"/>
    <lineage>
        <taxon>Bacteria</taxon>
        <taxon>Bacillati</taxon>
        <taxon>Bacillota</taxon>
        <taxon>Clostridia</taxon>
        <taxon>Eubacteriales</taxon>
        <taxon>Desulfitobacteriaceae</taxon>
        <taxon>Dehalobacter</taxon>
    </lineage>
</organism>
<dbReference type="InterPro" id="IPR036388">
    <property type="entry name" value="WH-like_DNA-bd_sf"/>
</dbReference>
<dbReference type="Proteomes" id="UP000018934">
    <property type="component" value="Chromosome"/>
</dbReference>
<dbReference type="EMBL" id="CP007033">
    <property type="protein sequence ID" value="AHF10410.1"/>
    <property type="molecule type" value="Genomic_DNA"/>
</dbReference>
<dbReference type="RefSeq" id="WP_021315177.1">
    <property type="nucleotide sequence ID" value="NZ_CP007033.1"/>
</dbReference>
<dbReference type="PANTHER" id="PTHR24567:SF26">
    <property type="entry name" value="REGULATORY PROTEIN YEIL"/>
    <property type="match status" value="1"/>
</dbReference>
<dbReference type="PROSITE" id="PS50042">
    <property type="entry name" value="CNMP_BINDING_3"/>
    <property type="match status" value="1"/>
</dbReference>
<dbReference type="InterPro" id="IPR000595">
    <property type="entry name" value="cNMP-bd_dom"/>
</dbReference>
<dbReference type="Gene3D" id="2.60.120.10">
    <property type="entry name" value="Jelly Rolls"/>
    <property type="match status" value="1"/>
</dbReference>
<keyword evidence="3" id="KW-0804">Transcription</keyword>
<dbReference type="InterPro" id="IPR036390">
    <property type="entry name" value="WH_DNA-bd_sf"/>
</dbReference>
<dbReference type="InterPro" id="IPR014710">
    <property type="entry name" value="RmlC-like_jellyroll"/>
</dbReference>
<keyword evidence="2" id="KW-0238">DNA-binding</keyword>
<dbReference type="InterPro" id="IPR018490">
    <property type="entry name" value="cNMP-bd_dom_sf"/>
</dbReference>
<dbReference type="InterPro" id="IPR012318">
    <property type="entry name" value="HTH_CRP"/>
</dbReference>
<dbReference type="Gene3D" id="1.10.10.10">
    <property type="entry name" value="Winged helix-like DNA-binding domain superfamily/Winged helix DNA-binding domain"/>
    <property type="match status" value="1"/>
</dbReference>
<dbReference type="PANTHER" id="PTHR24567">
    <property type="entry name" value="CRP FAMILY TRANSCRIPTIONAL REGULATORY PROTEIN"/>
    <property type="match status" value="1"/>
</dbReference>
<dbReference type="CDD" id="cd00038">
    <property type="entry name" value="CAP_ED"/>
    <property type="match status" value="1"/>
</dbReference>
<evidence type="ECO:0000313" key="6">
    <source>
        <dbReference type="EMBL" id="AHF10410.1"/>
    </source>
</evidence>
<keyword evidence="7" id="KW-1185">Reference proteome</keyword>
<sequence>MFDYSIFPWEPSSKELFDFMKTNGQRFTVSKGERVINTGEQINYIQCVEKGTLKTMMLSKDGRQRTVSIIQAGGLYGLVPVLLEVKSSPLEIRACEDSTICYITKNQFFEKINANPILAFIFMNYLSNYAIALVENFESLWFFNPRQRFLLFLRNLYSLNHLEYDHWYKAPYILTHQEIAESIGATREFVTKQFSDLKNKGMIKVIDRNIYFPKDFKSWVESQL</sequence>
<evidence type="ECO:0000259" key="4">
    <source>
        <dbReference type="PROSITE" id="PS50042"/>
    </source>
</evidence>